<feature type="domain" description="Major facilitator superfamily (MFS) profile" evidence="6">
    <location>
        <begin position="1"/>
        <end position="409"/>
    </location>
</feature>
<dbReference type="PANTHER" id="PTHR23526">
    <property type="entry name" value="INTEGRAL MEMBRANE TRANSPORT PROTEIN-RELATED"/>
    <property type="match status" value="1"/>
</dbReference>
<evidence type="ECO:0000256" key="2">
    <source>
        <dbReference type="ARBA" id="ARBA00022692"/>
    </source>
</evidence>
<keyword evidence="2 5" id="KW-0812">Transmembrane</keyword>
<sequence>MSVNNKQWYGLPLNLIWGYVAIAVFMTGDGFELAFLSHYIKALGFTPAQASFAFTLYGLAAALSAWVSGVVAEIITPRKAMLIGFVLWCVFHVLFLVFGLGRANYALILLFYGIRGLAYPLFLYSFIVAIIHNVRSDSSSSALGWFWAVYSVGIGVFGSYIPSFTIPHIGEMGTLWLALLFCATGGIIALVSMRHTETPRHMQNLTTREKLAELGRAATLLYTNRSILFSSIVRIINTLSLFGFAVIMPMMFVDELGFTTSEWLQVWAAFFFTTIFSNVFWGIVAEKMGWMKVIRWFGCIGMALSSLAFYYLPQHFGHNFAMALVPAIALGIFVAAFVPMAAVFPALEPNHKGAAISVYNLSAGLSNFLAPAIAVVLLPYFSTIGVVIAYTALYILAFFLCPLIRVEQPSFTSDQHAKPFYRQRGRVLINRIWYKQCAIRAVPPGFLPYAIVTLPSR</sequence>
<feature type="transmembrane region" description="Helical" evidence="5">
    <location>
        <begin position="264"/>
        <end position="281"/>
    </location>
</feature>
<feature type="transmembrane region" description="Helical" evidence="5">
    <location>
        <begin position="107"/>
        <end position="131"/>
    </location>
</feature>
<dbReference type="InterPro" id="IPR036259">
    <property type="entry name" value="MFS_trans_sf"/>
</dbReference>
<dbReference type="EMBL" id="UGLB01000003">
    <property type="protein sequence ID" value="STT47539.1"/>
    <property type="molecule type" value="Genomic_DNA"/>
</dbReference>
<keyword evidence="1" id="KW-1003">Cell membrane</keyword>
<feature type="transmembrane region" description="Helical" evidence="5">
    <location>
        <begin position="173"/>
        <end position="193"/>
    </location>
</feature>
<reference evidence="7 8" key="1">
    <citation type="submission" date="2018-06" db="EMBL/GenBank/DDBJ databases">
        <authorList>
            <consortium name="Pathogen Informatics"/>
            <person name="Doyle S."/>
        </authorList>
    </citation>
    <scope>NUCLEOTIDE SEQUENCE [LARGE SCALE GENOMIC DNA]</scope>
    <source>
        <strain evidence="7 8">NCTC9637</strain>
    </source>
</reference>
<dbReference type="AlphaFoldDB" id="A0A377VZ70"/>
<dbReference type="PANTHER" id="PTHR23526:SF4">
    <property type="entry name" value="INTEGRAL MEMBRANE TRANSPORT PROTEIN"/>
    <property type="match status" value="1"/>
</dbReference>
<keyword evidence="4 5" id="KW-0472">Membrane</keyword>
<evidence type="ECO:0000256" key="1">
    <source>
        <dbReference type="ARBA" id="ARBA00022475"/>
    </source>
</evidence>
<accession>A0A377VZ70</accession>
<feature type="transmembrane region" description="Helical" evidence="5">
    <location>
        <begin position="16"/>
        <end position="40"/>
    </location>
</feature>
<evidence type="ECO:0000313" key="7">
    <source>
        <dbReference type="EMBL" id="STT47539.1"/>
    </source>
</evidence>
<evidence type="ECO:0000256" key="5">
    <source>
        <dbReference type="SAM" id="Phobius"/>
    </source>
</evidence>
<dbReference type="InterPro" id="IPR004748">
    <property type="entry name" value="Polyol_permease-like"/>
</dbReference>
<dbReference type="GO" id="GO:0022857">
    <property type="term" value="F:transmembrane transporter activity"/>
    <property type="evidence" value="ECO:0007669"/>
    <property type="project" value="InterPro"/>
</dbReference>
<dbReference type="InterPro" id="IPR011701">
    <property type="entry name" value="MFS"/>
</dbReference>
<evidence type="ECO:0000313" key="8">
    <source>
        <dbReference type="Proteomes" id="UP000255099"/>
    </source>
</evidence>
<dbReference type="InterPro" id="IPR020846">
    <property type="entry name" value="MFS_dom"/>
</dbReference>
<evidence type="ECO:0000259" key="6">
    <source>
        <dbReference type="PROSITE" id="PS50850"/>
    </source>
</evidence>
<feature type="transmembrane region" description="Helical" evidence="5">
    <location>
        <begin position="143"/>
        <end position="161"/>
    </location>
</feature>
<protein>
    <submittedName>
        <fullName evidence="7">Ribitol/Xylitol/Arabitol transporter, MFS superfamily</fullName>
    </submittedName>
</protein>
<dbReference type="SUPFAM" id="SSF103473">
    <property type="entry name" value="MFS general substrate transporter"/>
    <property type="match status" value="1"/>
</dbReference>
<feature type="transmembrane region" description="Helical" evidence="5">
    <location>
        <begin position="82"/>
        <end position="101"/>
    </location>
</feature>
<proteinExistence type="predicted"/>
<name>A0A377VZ70_KLEPN</name>
<dbReference type="Pfam" id="PF07690">
    <property type="entry name" value="MFS_1"/>
    <property type="match status" value="1"/>
</dbReference>
<feature type="transmembrane region" description="Helical" evidence="5">
    <location>
        <begin position="324"/>
        <end position="347"/>
    </location>
</feature>
<dbReference type="Gene3D" id="1.20.1250.20">
    <property type="entry name" value="MFS general substrate transporter like domains"/>
    <property type="match status" value="2"/>
</dbReference>
<keyword evidence="3 5" id="KW-1133">Transmembrane helix</keyword>
<evidence type="ECO:0000256" key="4">
    <source>
        <dbReference type="ARBA" id="ARBA00023136"/>
    </source>
</evidence>
<dbReference type="NCBIfam" id="TIGR00897">
    <property type="entry name" value="2A0118"/>
    <property type="match status" value="1"/>
</dbReference>
<feature type="transmembrane region" description="Helical" evidence="5">
    <location>
        <begin position="52"/>
        <end position="75"/>
    </location>
</feature>
<gene>
    <name evidence="7" type="primary">csbX_1</name>
    <name evidence="7" type="ORF">NCTC9637_02456</name>
</gene>
<feature type="transmembrane region" description="Helical" evidence="5">
    <location>
        <begin position="293"/>
        <end position="312"/>
    </location>
</feature>
<organism evidence="7 8">
    <name type="scientific">Klebsiella pneumoniae</name>
    <dbReference type="NCBI Taxonomy" id="573"/>
    <lineage>
        <taxon>Bacteria</taxon>
        <taxon>Pseudomonadati</taxon>
        <taxon>Pseudomonadota</taxon>
        <taxon>Gammaproteobacteria</taxon>
        <taxon>Enterobacterales</taxon>
        <taxon>Enterobacteriaceae</taxon>
        <taxon>Klebsiella/Raoultella group</taxon>
        <taxon>Klebsiella</taxon>
        <taxon>Klebsiella pneumoniae complex</taxon>
    </lineage>
</organism>
<feature type="transmembrane region" description="Helical" evidence="5">
    <location>
        <begin position="232"/>
        <end position="252"/>
    </location>
</feature>
<feature type="transmembrane region" description="Helical" evidence="5">
    <location>
        <begin position="387"/>
        <end position="406"/>
    </location>
</feature>
<dbReference type="GO" id="GO:0016020">
    <property type="term" value="C:membrane"/>
    <property type="evidence" value="ECO:0007669"/>
    <property type="project" value="InterPro"/>
</dbReference>
<dbReference type="InterPro" id="IPR052528">
    <property type="entry name" value="Sugar_transport-like"/>
</dbReference>
<dbReference type="CDD" id="cd17337">
    <property type="entry name" value="MFS_CsbX"/>
    <property type="match status" value="1"/>
</dbReference>
<feature type="transmembrane region" description="Helical" evidence="5">
    <location>
        <begin position="359"/>
        <end position="381"/>
    </location>
</feature>
<dbReference type="Proteomes" id="UP000255099">
    <property type="component" value="Unassembled WGS sequence"/>
</dbReference>
<evidence type="ECO:0000256" key="3">
    <source>
        <dbReference type="ARBA" id="ARBA00022989"/>
    </source>
</evidence>
<dbReference type="PROSITE" id="PS50850">
    <property type="entry name" value="MFS"/>
    <property type="match status" value="1"/>
</dbReference>